<evidence type="ECO:0000313" key="3">
    <source>
        <dbReference type="EMBL" id="KXN70235.1"/>
    </source>
</evidence>
<accession>A0A137P5F3</accession>
<protein>
    <submittedName>
        <fullName evidence="3">Uncharacterized protein</fullName>
    </submittedName>
</protein>
<dbReference type="EMBL" id="KQ964508">
    <property type="protein sequence ID" value="KXN70235.1"/>
    <property type="molecule type" value="Genomic_DNA"/>
</dbReference>
<gene>
    <name evidence="3" type="ORF">CONCODRAFT_85440</name>
</gene>
<proteinExistence type="predicted"/>
<organism evidence="3 4">
    <name type="scientific">Conidiobolus coronatus (strain ATCC 28846 / CBS 209.66 / NRRL 28638)</name>
    <name type="common">Delacroixia coronata</name>
    <dbReference type="NCBI Taxonomy" id="796925"/>
    <lineage>
        <taxon>Eukaryota</taxon>
        <taxon>Fungi</taxon>
        <taxon>Fungi incertae sedis</taxon>
        <taxon>Zoopagomycota</taxon>
        <taxon>Entomophthoromycotina</taxon>
        <taxon>Entomophthoromycetes</taxon>
        <taxon>Entomophthorales</taxon>
        <taxon>Ancylistaceae</taxon>
        <taxon>Conidiobolus</taxon>
    </lineage>
</organism>
<reference evidence="3 4" key="1">
    <citation type="journal article" date="2015" name="Genome Biol. Evol.">
        <title>Phylogenomic analyses indicate that early fungi evolved digesting cell walls of algal ancestors of land plants.</title>
        <authorList>
            <person name="Chang Y."/>
            <person name="Wang S."/>
            <person name="Sekimoto S."/>
            <person name="Aerts A.L."/>
            <person name="Choi C."/>
            <person name="Clum A."/>
            <person name="LaButti K.M."/>
            <person name="Lindquist E.A."/>
            <person name="Yee Ngan C."/>
            <person name="Ohm R.A."/>
            <person name="Salamov A.A."/>
            <person name="Grigoriev I.V."/>
            <person name="Spatafora J.W."/>
            <person name="Berbee M.L."/>
        </authorList>
    </citation>
    <scope>NUCLEOTIDE SEQUENCE [LARGE SCALE GENOMIC DNA]</scope>
    <source>
        <strain evidence="3 4">NRRL 28638</strain>
    </source>
</reference>
<feature type="compositionally biased region" description="Acidic residues" evidence="2">
    <location>
        <begin position="330"/>
        <end position="346"/>
    </location>
</feature>
<dbReference type="PANTHER" id="PTHR38701">
    <property type="entry name" value="CHROMOSOME 8, WHOLE GENOME SHOTGUN SEQUENCE"/>
    <property type="match status" value="1"/>
</dbReference>
<evidence type="ECO:0000313" key="4">
    <source>
        <dbReference type="Proteomes" id="UP000070444"/>
    </source>
</evidence>
<feature type="compositionally biased region" description="Acidic residues" evidence="2">
    <location>
        <begin position="190"/>
        <end position="199"/>
    </location>
</feature>
<dbReference type="OrthoDB" id="2555519at2759"/>
<dbReference type="PANTHER" id="PTHR38701:SF1">
    <property type="entry name" value="UP-REGULATED DURING SEPTATION PROTEIN 1 DOMAIN-CONTAINING PROTEIN"/>
    <property type="match status" value="1"/>
</dbReference>
<sequence length="382" mass="41176">MLSTRKPKVIATNIITPNSNSNSNSQDSSNTLPINRPTHLSKRSISSNVTPTIGSVSPQNIARSTTATPNSVTSNGHAKTMSQPKARISNPQNIIRSATNTIIAAARFNGGGGSNSTPSTMIRRGPKSEIGTANTSGTNANSSPRSLLFSPPPPSAFPTIQPDDLVSNVSSASDKSDNNTVSEPSTALSTEEDEAEEEGSTTSESSQSTNENSEFQEARTNRRILDLEISNKSLLLVNTNLEQKLKKQAELIENLKKELILVNNSKKVEILKVEELEVKGEENGQVMDSNTQFNRLFSICDRLVLDGERALMEDIKSSGTKVISILPPELDSDESNPGSDSEEGVMIEEGYSERVKPAQLTPCPEELTFTSIDTSALRDEVD</sequence>
<keyword evidence="1" id="KW-0175">Coiled coil</keyword>
<feature type="compositionally biased region" description="Polar residues" evidence="2">
    <location>
        <begin position="131"/>
        <end position="141"/>
    </location>
</feature>
<evidence type="ECO:0000256" key="2">
    <source>
        <dbReference type="SAM" id="MobiDB-lite"/>
    </source>
</evidence>
<feature type="coiled-coil region" evidence="1">
    <location>
        <begin position="238"/>
        <end position="265"/>
    </location>
</feature>
<dbReference type="AlphaFoldDB" id="A0A137P5F3"/>
<dbReference type="Proteomes" id="UP000070444">
    <property type="component" value="Unassembled WGS sequence"/>
</dbReference>
<keyword evidence="4" id="KW-1185">Reference proteome</keyword>
<feature type="region of interest" description="Disordered" evidence="2">
    <location>
        <begin position="327"/>
        <end position="382"/>
    </location>
</feature>
<feature type="region of interest" description="Disordered" evidence="2">
    <location>
        <begin position="1"/>
        <end position="92"/>
    </location>
</feature>
<feature type="compositionally biased region" description="Low complexity" evidence="2">
    <location>
        <begin position="200"/>
        <end position="215"/>
    </location>
</feature>
<name>A0A137P5F3_CONC2</name>
<feature type="compositionally biased region" description="Polar residues" evidence="2">
    <location>
        <begin position="43"/>
        <end position="92"/>
    </location>
</feature>
<feature type="region of interest" description="Disordered" evidence="2">
    <location>
        <begin position="107"/>
        <end position="219"/>
    </location>
</feature>
<dbReference type="OMA" id="NGHAKTM"/>
<feature type="compositionally biased region" description="Low complexity" evidence="2">
    <location>
        <begin position="18"/>
        <end position="30"/>
    </location>
</feature>
<dbReference type="STRING" id="796925.A0A137P5F3"/>
<feature type="compositionally biased region" description="Polar residues" evidence="2">
    <location>
        <begin position="167"/>
        <end position="184"/>
    </location>
</feature>
<evidence type="ECO:0000256" key="1">
    <source>
        <dbReference type="SAM" id="Coils"/>
    </source>
</evidence>